<feature type="domain" description="Transposase IS4-like" evidence="2">
    <location>
        <begin position="9"/>
        <end position="154"/>
    </location>
</feature>
<dbReference type="Pfam" id="PF01609">
    <property type="entry name" value="DDE_Tnp_1"/>
    <property type="match status" value="1"/>
</dbReference>
<protein>
    <recommendedName>
        <fullName evidence="2">Transposase IS4-like domain-containing protein</fullName>
    </recommendedName>
</protein>
<accession>A0ABN2IQ89</accession>
<dbReference type="InterPro" id="IPR002559">
    <property type="entry name" value="Transposase_11"/>
</dbReference>
<name>A0ABN2IQ89_9ACTN</name>
<feature type="compositionally biased region" description="Low complexity" evidence="1">
    <location>
        <begin position="163"/>
        <end position="173"/>
    </location>
</feature>
<sequence length="214" mass="24262">MRPGPEKGPWPGEAIGRSRGGLTTKIHLACDGQGRPLAFTITAGNINDRTQFEHVMARISISRCGPGRPRTRPERVAADKGYSFMKIRSYPRGRGIKAAIPEPIDQINGHTRRSERRCRLDRAAYRRRNVVERCFNRLKHNKALATRYDKRARHYQAPGHPRLPTTVAAPTLRTRPRRPTVRSSRRPHGRCAPAAGGRRPTRTRSSRPSRSRSR</sequence>
<dbReference type="PANTHER" id="PTHR30007">
    <property type="entry name" value="PHP DOMAIN PROTEIN"/>
    <property type="match status" value="1"/>
</dbReference>
<evidence type="ECO:0000313" key="3">
    <source>
        <dbReference type="EMBL" id="GAA1709414.1"/>
    </source>
</evidence>
<keyword evidence="4" id="KW-1185">Reference proteome</keyword>
<feature type="compositionally biased region" description="Basic residues" evidence="1">
    <location>
        <begin position="174"/>
        <end position="189"/>
    </location>
</feature>
<dbReference type="Proteomes" id="UP001499947">
    <property type="component" value="Unassembled WGS sequence"/>
</dbReference>
<dbReference type="EMBL" id="BAAALR010000065">
    <property type="protein sequence ID" value="GAA1709414.1"/>
    <property type="molecule type" value="Genomic_DNA"/>
</dbReference>
<evidence type="ECO:0000313" key="4">
    <source>
        <dbReference type="Proteomes" id="UP001499947"/>
    </source>
</evidence>
<dbReference type="NCBIfam" id="NF033580">
    <property type="entry name" value="transpos_IS5_3"/>
    <property type="match status" value="1"/>
</dbReference>
<comment type="caution">
    <text evidence="3">The sequence shown here is derived from an EMBL/GenBank/DDBJ whole genome shotgun (WGS) entry which is preliminary data.</text>
</comment>
<reference evidence="3 4" key="1">
    <citation type="journal article" date="2019" name="Int. J. Syst. Evol. Microbiol.">
        <title>The Global Catalogue of Microorganisms (GCM) 10K type strain sequencing project: providing services to taxonomists for standard genome sequencing and annotation.</title>
        <authorList>
            <consortium name="The Broad Institute Genomics Platform"/>
            <consortium name="The Broad Institute Genome Sequencing Center for Infectious Disease"/>
            <person name="Wu L."/>
            <person name="Ma J."/>
        </authorList>
    </citation>
    <scope>NUCLEOTIDE SEQUENCE [LARGE SCALE GENOMIC DNA]</scope>
    <source>
        <strain evidence="3 4">JCM 13244</strain>
    </source>
</reference>
<feature type="region of interest" description="Disordered" evidence="1">
    <location>
        <begin position="153"/>
        <end position="214"/>
    </location>
</feature>
<evidence type="ECO:0000256" key="1">
    <source>
        <dbReference type="SAM" id="MobiDB-lite"/>
    </source>
</evidence>
<gene>
    <name evidence="3" type="ORF">GCM10009680_57980</name>
</gene>
<feature type="compositionally biased region" description="Basic residues" evidence="1">
    <location>
        <begin position="199"/>
        <end position="214"/>
    </location>
</feature>
<organism evidence="3 4">
    <name type="scientific">Streptomyces yatensis</name>
    <dbReference type="NCBI Taxonomy" id="155177"/>
    <lineage>
        <taxon>Bacteria</taxon>
        <taxon>Bacillati</taxon>
        <taxon>Actinomycetota</taxon>
        <taxon>Actinomycetes</taxon>
        <taxon>Kitasatosporales</taxon>
        <taxon>Streptomycetaceae</taxon>
        <taxon>Streptomyces</taxon>
        <taxon>Streptomyces violaceusniger group</taxon>
    </lineage>
</organism>
<proteinExistence type="predicted"/>
<evidence type="ECO:0000259" key="2">
    <source>
        <dbReference type="Pfam" id="PF01609"/>
    </source>
</evidence>
<dbReference type="PANTHER" id="PTHR30007:SF1">
    <property type="entry name" value="BLR1914 PROTEIN"/>
    <property type="match status" value="1"/>
</dbReference>